<feature type="compositionally biased region" description="Basic and acidic residues" evidence="8">
    <location>
        <begin position="682"/>
        <end position="691"/>
    </location>
</feature>
<keyword evidence="5" id="KW-0067">ATP-binding</keyword>
<dbReference type="OrthoDB" id="10265971at2759"/>
<evidence type="ECO:0000256" key="7">
    <source>
        <dbReference type="ARBA" id="ARBA00023306"/>
    </source>
</evidence>
<feature type="region of interest" description="Disordered" evidence="8">
    <location>
        <begin position="211"/>
        <end position="244"/>
    </location>
</feature>
<feature type="region of interest" description="Disordered" evidence="8">
    <location>
        <begin position="468"/>
        <end position="487"/>
    </location>
</feature>
<comment type="subcellular location">
    <subcellularLocation>
        <location evidence="1">Nucleus</location>
    </subcellularLocation>
</comment>
<comment type="similarity">
    <text evidence="2">Belongs to the rad17/RAD24 family.</text>
</comment>
<evidence type="ECO:0000256" key="1">
    <source>
        <dbReference type="ARBA" id="ARBA00004123"/>
    </source>
</evidence>
<sequence length="707" mass="77931">MSQRVLRSQKRSKPPSSSRLLSNLRLDSPPPAKKQRTKPLSSLARPPVFASTGSQPERPPQSEKNPKGKGKAAEVVVASVRGPDSDDRLWVDRYEPATKEDLAVHQRKVQDVRQWLLEAFDGGPSGKLKKYRRILALTGPAGTAKTTTLHVLARELNFEILEWRNSADERFARDARLSPGDNAMGQMEYEGLSEKFRAFLARASNCRTVFSNSGAQGPSLQSPSSLSQRSTSSSAEGFPASHDTDFSARSKRKVILLEDLPNILHPGTQDAFHTALEAFISHAPPDYVAPLVIIVSDAGLRGEDVDNDAGPWRRAKETIDIRLVLPHNLLNSPFTTHVRFNPVAPTLLRPALQRLLDKHFSSVRGFPPSKEVLGLIVSSSNGDIRSAVMALQFACVAGTSAASAVTKGSRKRGGGPNARVVMEAVTRREQSLALFHLLGKVLWNKRKGDPPAPSASAKDKLRDQELDARLRDPPPLPSHLKQHERRPSRMDVEMLYGDSPIDASLLSLYIHQNYTQYCNDLDECDMEADWLSWIDSSGGGEWHQANPHRFHLLALSTMHSLPSPVTRRSQKPYKPLFFDALQHEREAEDGVRDVQAWLQLNEEWQAEGWSRRNVALELGAILKVRDTAGVSLSTAPATHKLFSRLEFHEGSGGLEQLTEDGEVPQGMVLDESGGASASGGKRRAEAGRDEDNSGGGGWLESDDIEYF</sequence>
<evidence type="ECO:0000256" key="8">
    <source>
        <dbReference type="SAM" id="MobiDB-lite"/>
    </source>
</evidence>
<dbReference type="FunCoup" id="A0A165CGK8">
    <property type="interactions" value="536"/>
</dbReference>
<evidence type="ECO:0000256" key="5">
    <source>
        <dbReference type="ARBA" id="ARBA00022840"/>
    </source>
</evidence>
<dbReference type="GO" id="GO:0005634">
    <property type="term" value="C:nucleus"/>
    <property type="evidence" value="ECO:0007669"/>
    <property type="project" value="UniProtKB-SubCell"/>
</dbReference>
<dbReference type="PANTHER" id="PTHR12172">
    <property type="entry name" value="CELL CYCLE CHECKPOINT PROTEIN RAD17"/>
    <property type="match status" value="1"/>
</dbReference>
<keyword evidence="3" id="KW-0547">Nucleotide-binding</keyword>
<dbReference type="EMBL" id="KV427649">
    <property type="protein sequence ID" value="KZT02770.1"/>
    <property type="molecule type" value="Genomic_DNA"/>
</dbReference>
<feature type="region of interest" description="Disordered" evidence="8">
    <location>
        <begin position="1"/>
        <end position="72"/>
    </location>
</feature>
<dbReference type="InParanoid" id="A0A165CGK8"/>
<dbReference type="STRING" id="1314785.A0A165CGK8"/>
<protein>
    <submittedName>
        <fullName evidence="9">p-loop containing nucleoside triphosphate hydrolase protein</fullName>
    </submittedName>
</protein>
<keyword evidence="7" id="KW-0131">Cell cycle</keyword>
<dbReference type="PANTHER" id="PTHR12172:SF0">
    <property type="entry name" value="CELL CYCLE CHECKPOINT PROTEIN RAD17"/>
    <property type="match status" value="1"/>
</dbReference>
<dbReference type="Pfam" id="PF03215">
    <property type="entry name" value="Rad17"/>
    <property type="match status" value="1"/>
</dbReference>
<proteinExistence type="inferred from homology"/>
<dbReference type="GO" id="GO:0003682">
    <property type="term" value="F:chromatin binding"/>
    <property type="evidence" value="ECO:0007669"/>
    <property type="project" value="TreeGrafter"/>
</dbReference>
<keyword evidence="4" id="KW-0227">DNA damage</keyword>
<gene>
    <name evidence="9" type="ORF">LAESUDRAFT_762421</name>
</gene>
<dbReference type="GO" id="GO:0033314">
    <property type="term" value="P:mitotic DNA replication checkpoint signaling"/>
    <property type="evidence" value="ECO:0007669"/>
    <property type="project" value="TreeGrafter"/>
</dbReference>
<feature type="region of interest" description="Disordered" evidence="8">
    <location>
        <begin position="665"/>
        <end position="707"/>
    </location>
</feature>
<feature type="compositionally biased region" description="Low complexity" evidence="8">
    <location>
        <begin position="213"/>
        <end position="235"/>
    </location>
</feature>
<dbReference type="GO" id="GO:0005524">
    <property type="term" value="F:ATP binding"/>
    <property type="evidence" value="ECO:0007669"/>
    <property type="project" value="UniProtKB-KW"/>
</dbReference>
<dbReference type="Gene3D" id="3.40.50.300">
    <property type="entry name" value="P-loop containing nucleotide triphosphate hydrolases"/>
    <property type="match status" value="1"/>
</dbReference>
<accession>A0A165CGK8</accession>
<dbReference type="Proteomes" id="UP000076871">
    <property type="component" value="Unassembled WGS sequence"/>
</dbReference>
<dbReference type="GO" id="GO:0000077">
    <property type="term" value="P:DNA damage checkpoint signaling"/>
    <property type="evidence" value="ECO:0007669"/>
    <property type="project" value="TreeGrafter"/>
</dbReference>
<evidence type="ECO:0000256" key="2">
    <source>
        <dbReference type="ARBA" id="ARBA00006168"/>
    </source>
</evidence>
<evidence type="ECO:0000313" key="9">
    <source>
        <dbReference type="EMBL" id="KZT02770.1"/>
    </source>
</evidence>
<dbReference type="GO" id="GO:0016787">
    <property type="term" value="F:hydrolase activity"/>
    <property type="evidence" value="ECO:0007669"/>
    <property type="project" value="UniProtKB-KW"/>
</dbReference>
<dbReference type="RefSeq" id="XP_040760510.1">
    <property type="nucleotide sequence ID" value="XM_040913109.1"/>
</dbReference>
<dbReference type="InterPro" id="IPR027417">
    <property type="entry name" value="P-loop_NTPase"/>
</dbReference>
<reference evidence="9 10" key="1">
    <citation type="journal article" date="2016" name="Mol. Biol. Evol.">
        <title>Comparative Genomics of Early-Diverging Mushroom-Forming Fungi Provides Insights into the Origins of Lignocellulose Decay Capabilities.</title>
        <authorList>
            <person name="Nagy L.G."/>
            <person name="Riley R."/>
            <person name="Tritt A."/>
            <person name="Adam C."/>
            <person name="Daum C."/>
            <person name="Floudas D."/>
            <person name="Sun H."/>
            <person name="Yadav J.S."/>
            <person name="Pangilinan J."/>
            <person name="Larsson K.H."/>
            <person name="Matsuura K."/>
            <person name="Barry K."/>
            <person name="Labutti K."/>
            <person name="Kuo R."/>
            <person name="Ohm R.A."/>
            <person name="Bhattacharya S.S."/>
            <person name="Shirouzu T."/>
            <person name="Yoshinaga Y."/>
            <person name="Martin F.M."/>
            <person name="Grigoriev I.V."/>
            <person name="Hibbett D.S."/>
        </authorList>
    </citation>
    <scope>NUCLEOTIDE SEQUENCE [LARGE SCALE GENOMIC DNA]</scope>
    <source>
        <strain evidence="9 10">93-53</strain>
    </source>
</reference>
<dbReference type="GeneID" id="63830137"/>
<keyword evidence="6" id="KW-0539">Nucleus</keyword>
<evidence type="ECO:0000256" key="3">
    <source>
        <dbReference type="ARBA" id="ARBA00022741"/>
    </source>
</evidence>
<keyword evidence="10" id="KW-1185">Reference proteome</keyword>
<keyword evidence="9" id="KW-0378">Hydrolase</keyword>
<organism evidence="9 10">
    <name type="scientific">Laetiporus sulphureus 93-53</name>
    <dbReference type="NCBI Taxonomy" id="1314785"/>
    <lineage>
        <taxon>Eukaryota</taxon>
        <taxon>Fungi</taxon>
        <taxon>Dikarya</taxon>
        <taxon>Basidiomycota</taxon>
        <taxon>Agaricomycotina</taxon>
        <taxon>Agaricomycetes</taxon>
        <taxon>Polyporales</taxon>
        <taxon>Laetiporus</taxon>
    </lineage>
</organism>
<evidence type="ECO:0000256" key="4">
    <source>
        <dbReference type="ARBA" id="ARBA00022763"/>
    </source>
</evidence>
<dbReference type="AlphaFoldDB" id="A0A165CGK8"/>
<evidence type="ECO:0000313" key="10">
    <source>
        <dbReference type="Proteomes" id="UP000076871"/>
    </source>
</evidence>
<name>A0A165CGK8_9APHY</name>
<dbReference type="GO" id="GO:0003689">
    <property type="term" value="F:DNA clamp loader activity"/>
    <property type="evidence" value="ECO:0007669"/>
    <property type="project" value="TreeGrafter"/>
</dbReference>
<dbReference type="SUPFAM" id="SSF52540">
    <property type="entry name" value="P-loop containing nucleoside triphosphate hydrolases"/>
    <property type="match status" value="1"/>
</dbReference>
<feature type="compositionally biased region" description="Low complexity" evidence="8">
    <location>
        <begin position="14"/>
        <end position="27"/>
    </location>
</feature>
<dbReference type="GO" id="GO:0006281">
    <property type="term" value="P:DNA repair"/>
    <property type="evidence" value="ECO:0007669"/>
    <property type="project" value="InterPro"/>
</dbReference>
<dbReference type="InterPro" id="IPR004582">
    <property type="entry name" value="Checkpoint_prot_Rad17_Rad24"/>
</dbReference>
<evidence type="ECO:0000256" key="6">
    <source>
        <dbReference type="ARBA" id="ARBA00023242"/>
    </source>
</evidence>